<sequence length="568" mass="66713">MKVKSSVRKTQTEYRILDRTFNKIKKGAGINSTSSKTKQDLQEDTTQFLSIKQKSMLNTYGDLFDYLNKNDQNLKSDNFTWDSVQKAYYVRNKDFKSIKKENEVFGWHPYWMGSKWKSYPFELLSTLAYFSYKVDPYSGGYKNPAQIEEWKTTAMIDSAKVKNTRVLLTVSCHGYSNNREFLQNPDRWDYLVETLEPLLNMRQADGIDLNFEMVPYSEKNNLNRFIEYFRNQFDTKFQNQNKNFYLSLTLPANDSREIFNVKNLNDYVDLFVIMGYDYHIGEKLQGAVSPLRSSEGSDLSLNKTVNYYLEYGINPQKTILALPYYGSLWTGKLSKDNSKVYNETSYKKPLTYSEIRQKYVNNENVDITSNRDERSMTNYYNIAFKDYTTQEVWFDDDYTLGKKYDFALSKKLKGVGIWALGYDNGYNDLWNVIENKFSTDQKIIVNPINEADGYPIKLSKFLIEYKLIFITTSIFFLITVILAFLVLLFDYNIRNSIVKSQLNVAMFIGIVFILLIPITIVIFERIEYLLGGFNLVVKPYWSYYLSFFIGVLTMYLAYRIKIKSIERP</sequence>
<dbReference type="EC" id="3.2.1.14" evidence="2"/>
<keyword evidence="3" id="KW-0624">Polysaccharide degradation</keyword>
<evidence type="ECO:0000256" key="1">
    <source>
        <dbReference type="ARBA" id="ARBA00000822"/>
    </source>
</evidence>
<evidence type="ECO:0000256" key="3">
    <source>
        <dbReference type="ARBA" id="ARBA00023024"/>
    </source>
</evidence>
<proteinExistence type="predicted"/>
<dbReference type="PANTHER" id="PTHR11177">
    <property type="entry name" value="CHITINASE"/>
    <property type="match status" value="1"/>
</dbReference>
<dbReference type="InterPro" id="IPR050314">
    <property type="entry name" value="Glycosyl_Hydrlase_18"/>
</dbReference>
<keyword evidence="7" id="KW-1185">Reference proteome</keyword>
<gene>
    <name evidence="6" type="ORF">GCM10010832_21280</name>
</gene>
<dbReference type="Gene3D" id="3.20.20.80">
    <property type="entry name" value="Glycosidases"/>
    <property type="match status" value="1"/>
</dbReference>
<reference evidence="7" key="1">
    <citation type="journal article" date="2019" name="Int. J. Syst. Evol. Microbiol.">
        <title>The Global Catalogue of Microorganisms (GCM) 10K type strain sequencing project: providing services to taxonomists for standard genome sequencing and annotation.</title>
        <authorList>
            <consortium name="The Broad Institute Genomics Platform"/>
            <consortium name="The Broad Institute Genome Sequencing Center for Infectious Disease"/>
            <person name="Wu L."/>
            <person name="Ma J."/>
        </authorList>
    </citation>
    <scope>NUCLEOTIDE SEQUENCE [LARGE SCALE GENOMIC DNA]</scope>
    <source>
        <strain evidence="7">CGMCC 1.12931</strain>
    </source>
</reference>
<evidence type="ECO:0000256" key="2">
    <source>
        <dbReference type="ARBA" id="ARBA00012729"/>
    </source>
</evidence>
<protein>
    <recommendedName>
        <fullName evidence="2">chitinase</fullName>
        <ecNumber evidence="2">3.2.1.14</ecNumber>
    </recommendedName>
</protein>
<dbReference type="SMART" id="SM00636">
    <property type="entry name" value="Glyco_18"/>
    <property type="match status" value="1"/>
</dbReference>
<dbReference type="SUPFAM" id="SSF51445">
    <property type="entry name" value="(Trans)glycosidases"/>
    <property type="match status" value="1"/>
</dbReference>
<evidence type="ECO:0000313" key="6">
    <source>
        <dbReference type="EMBL" id="GGE40947.1"/>
    </source>
</evidence>
<keyword evidence="4" id="KW-1133">Transmembrane helix</keyword>
<keyword evidence="3" id="KW-0119">Carbohydrate metabolism</keyword>
<comment type="caution">
    <text evidence="6">The sequence shown here is derived from an EMBL/GenBank/DDBJ whole genome shotgun (WGS) entry which is preliminary data.</text>
</comment>
<dbReference type="InterPro" id="IPR001223">
    <property type="entry name" value="Glyco_hydro18_cat"/>
</dbReference>
<evidence type="ECO:0000313" key="7">
    <source>
        <dbReference type="Proteomes" id="UP000599179"/>
    </source>
</evidence>
<dbReference type="Proteomes" id="UP000599179">
    <property type="component" value="Unassembled WGS sequence"/>
</dbReference>
<comment type="catalytic activity">
    <reaction evidence="1">
        <text>Random endo-hydrolysis of N-acetyl-beta-D-glucosaminide (1-&gt;4)-beta-linkages in chitin and chitodextrins.</text>
        <dbReference type="EC" id="3.2.1.14"/>
    </reaction>
</comment>
<evidence type="ECO:0000256" key="4">
    <source>
        <dbReference type="SAM" id="Phobius"/>
    </source>
</evidence>
<dbReference type="Pfam" id="PF00704">
    <property type="entry name" value="Glyco_hydro_18"/>
    <property type="match status" value="1"/>
</dbReference>
<dbReference type="PANTHER" id="PTHR11177:SF317">
    <property type="entry name" value="CHITINASE 12-RELATED"/>
    <property type="match status" value="1"/>
</dbReference>
<keyword evidence="4" id="KW-0472">Membrane</keyword>
<dbReference type="PROSITE" id="PS51910">
    <property type="entry name" value="GH18_2"/>
    <property type="match status" value="1"/>
</dbReference>
<dbReference type="EMBL" id="BMGM01000009">
    <property type="protein sequence ID" value="GGE40947.1"/>
    <property type="molecule type" value="Genomic_DNA"/>
</dbReference>
<keyword evidence="4" id="KW-0812">Transmembrane</keyword>
<dbReference type="InterPro" id="IPR011583">
    <property type="entry name" value="Chitinase_II/V-like_cat"/>
</dbReference>
<dbReference type="RefSeq" id="WP_188459108.1">
    <property type="nucleotide sequence ID" value="NZ_BMGM01000009.1"/>
</dbReference>
<dbReference type="InterPro" id="IPR029070">
    <property type="entry name" value="Chitinase_insertion_sf"/>
</dbReference>
<accession>A0ABQ1SK71</accession>
<dbReference type="InterPro" id="IPR017853">
    <property type="entry name" value="GH"/>
</dbReference>
<keyword evidence="3" id="KW-0146">Chitin degradation</keyword>
<feature type="domain" description="GH18" evidence="5">
    <location>
        <begin position="102"/>
        <end position="440"/>
    </location>
</feature>
<organism evidence="6 7">
    <name type="scientific">Psychroflexus planctonicus</name>
    <dbReference type="NCBI Taxonomy" id="1526575"/>
    <lineage>
        <taxon>Bacteria</taxon>
        <taxon>Pseudomonadati</taxon>
        <taxon>Bacteroidota</taxon>
        <taxon>Flavobacteriia</taxon>
        <taxon>Flavobacteriales</taxon>
        <taxon>Flavobacteriaceae</taxon>
        <taxon>Psychroflexus</taxon>
    </lineage>
</organism>
<evidence type="ECO:0000259" key="5">
    <source>
        <dbReference type="PROSITE" id="PS51910"/>
    </source>
</evidence>
<feature type="transmembrane region" description="Helical" evidence="4">
    <location>
        <begin position="501"/>
        <end position="520"/>
    </location>
</feature>
<dbReference type="Gene3D" id="3.10.50.10">
    <property type="match status" value="1"/>
</dbReference>
<feature type="transmembrane region" description="Helical" evidence="4">
    <location>
        <begin position="467"/>
        <end position="489"/>
    </location>
</feature>
<feature type="transmembrane region" description="Helical" evidence="4">
    <location>
        <begin position="540"/>
        <end position="558"/>
    </location>
</feature>
<name>A0ABQ1SK71_9FLAO</name>